<organism evidence="1 2">
    <name type="scientific">Methanorbis furvi</name>
    <dbReference type="NCBI Taxonomy" id="3028299"/>
    <lineage>
        <taxon>Archaea</taxon>
        <taxon>Methanobacteriati</taxon>
        <taxon>Methanobacteriota</taxon>
        <taxon>Stenosarchaea group</taxon>
        <taxon>Methanomicrobia</taxon>
        <taxon>Methanomicrobiales</taxon>
        <taxon>Methanocorpusculaceae</taxon>
        <taxon>Methanorbis</taxon>
    </lineage>
</organism>
<evidence type="ECO:0000313" key="2">
    <source>
        <dbReference type="Proteomes" id="UP001273136"/>
    </source>
</evidence>
<accession>A0AAE4MAI4</accession>
<dbReference type="RefSeq" id="WP_338093976.1">
    <property type="nucleotide sequence ID" value="NZ_JAWDKA010000003.1"/>
</dbReference>
<gene>
    <name evidence="1" type="ORF">McpAg1_07780</name>
</gene>
<reference evidence="1" key="1">
    <citation type="submission" date="2023-06" db="EMBL/GenBank/DDBJ databases">
        <title>Genome sequence of Methancorpusculaceae sp. Ag1.</title>
        <authorList>
            <person name="Protasov E."/>
            <person name="Platt K."/>
            <person name="Poehlein A."/>
            <person name="Daniel R."/>
            <person name="Brune A."/>
        </authorList>
    </citation>
    <scope>NUCLEOTIDE SEQUENCE</scope>
    <source>
        <strain evidence="1">Ag1</strain>
    </source>
</reference>
<sequence length="327" mass="36862">MVFVQGSYDCPTIVATIAQALAETDDFTMWDEDAVDNHNHMGYCLKHVPTGHFVTFVPGWGNIGYNSGSTGRVSYQLGIRVIFSAGYNLESHTYEKTDKTYHGLIPFYAGHSADINRLISPNVFSVSMFIDKYRVVGTIQNTYSGGIGDFFALEFFPQAWVEYDDTEELAAVLYNKRSGDNWTTVSDYTANIQYDPTVVDSGTFYLRPYRFGNWTYASNGNNLAGLNQHEGSFMEREAFRSEANNKVHFKFPMYENDVFAGRKPYAETRSWFKVSITGGLQIGDILNWIDPDGVTVHKFIVAVVTAGAMYYAIPYANPFDYAVSDKY</sequence>
<dbReference type="EMBL" id="JAWDKA010000003">
    <property type="protein sequence ID" value="MDV0441577.1"/>
    <property type="molecule type" value="Genomic_DNA"/>
</dbReference>
<dbReference type="AlphaFoldDB" id="A0AAE4MAI4"/>
<protein>
    <submittedName>
        <fullName evidence="1">Uncharacterized protein</fullName>
    </submittedName>
</protein>
<comment type="caution">
    <text evidence="1">The sequence shown here is derived from an EMBL/GenBank/DDBJ whole genome shotgun (WGS) entry which is preliminary data.</text>
</comment>
<dbReference type="Proteomes" id="UP001273136">
    <property type="component" value="Unassembled WGS sequence"/>
</dbReference>
<keyword evidence="2" id="KW-1185">Reference proteome</keyword>
<evidence type="ECO:0000313" key="1">
    <source>
        <dbReference type="EMBL" id="MDV0441577.1"/>
    </source>
</evidence>
<name>A0AAE4MAI4_9EURY</name>
<proteinExistence type="predicted"/>